<evidence type="ECO:0000259" key="6">
    <source>
        <dbReference type="Pfam" id="PF00999"/>
    </source>
</evidence>
<protein>
    <recommendedName>
        <fullName evidence="6">Cation/H+ exchanger transmembrane domain-containing protein</fullName>
    </recommendedName>
</protein>
<feature type="transmembrane region" description="Helical" evidence="5">
    <location>
        <begin position="576"/>
        <end position="595"/>
    </location>
</feature>
<keyword evidence="3 5" id="KW-1133">Transmembrane helix</keyword>
<feature type="transmembrane region" description="Helical" evidence="5">
    <location>
        <begin position="456"/>
        <end position="475"/>
    </location>
</feature>
<comment type="subcellular location">
    <subcellularLocation>
        <location evidence="1">Membrane</location>
        <topology evidence="1">Multi-pass membrane protein</topology>
    </subcellularLocation>
</comment>
<dbReference type="Gene3D" id="1.20.1530.20">
    <property type="match status" value="1"/>
</dbReference>
<evidence type="ECO:0000256" key="3">
    <source>
        <dbReference type="ARBA" id="ARBA00022989"/>
    </source>
</evidence>
<dbReference type="PANTHER" id="PTHR46157">
    <property type="entry name" value="K(+) EFFLUX ANTIPORTER 3, CHLOROPLASTIC"/>
    <property type="match status" value="1"/>
</dbReference>
<feature type="transmembrane region" description="Helical" evidence="5">
    <location>
        <begin position="390"/>
        <end position="410"/>
    </location>
</feature>
<accession>A0A6U0E4U3</accession>
<keyword evidence="4 5" id="KW-0472">Membrane</keyword>
<evidence type="ECO:0000256" key="5">
    <source>
        <dbReference type="SAM" id="Phobius"/>
    </source>
</evidence>
<feature type="transmembrane region" description="Helical" evidence="5">
    <location>
        <begin position="219"/>
        <end position="238"/>
    </location>
</feature>
<dbReference type="AlphaFoldDB" id="A0A6U0E4U3"/>
<dbReference type="EMBL" id="HBEW01002857">
    <property type="protein sequence ID" value="CAD8579597.1"/>
    <property type="molecule type" value="Transcribed_RNA"/>
</dbReference>
<feature type="transmembrane region" description="Helical" evidence="5">
    <location>
        <begin position="431"/>
        <end position="450"/>
    </location>
</feature>
<organism evidence="7">
    <name type="scientific">Ostreococcus mediterraneus</name>
    <dbReference type="NCBI Taxonomy" id="1486918"/>
    <lineage>
        <taxon>Eukaryota</taxon>
        <taxon>Viridiplantae</taxon>
        <taxon>Chlorophyta</taxon>
        <taxon>Mamiellophyceae</taxon>
        <taxon>Mamiellales</taxon>
        <taxon>Bathycoccaceae</taxon>
        <taxon>Ostreococcus</taxon>
    </lineage>
</organism>
<gene>
    <name evidence="7" type="ORF">OMED0929_LOCUS2353</name>
</gene>
<feature type="transmembrane region" description="Helical" evidence="5">
    <location>
        <begin position="538"/>
        <end position="556"/>
    </location>
</feature>
<evidence type="ECO:0000313" key="7">
    <source>
        <dbReference type="EMBL" id="CAD8579597.1"/>
    </source>
</evidence>
<keyword evidence="2 5" id="KW-0812">Transmembrane</keyword>
<dbReference type="Pfam" id="PF00999">
    <property type="entry name" value="Na_H_Exchanger"/>
    <property type="match status" value="1"/>
</dbReference>
<evidence type="ECO:0000256" key="2">
    <source>
        <dbReference type="ARBA" id="ARBA00022692"/>
    </source>
</evidence>
<feature type="domain" description="Cation/H+ exchanger transmembrane" evidence="6">
    <location>
        <begin position="205"/>
        <end position="593"/>
    </location>
</feature>
<sequence length="648" mass="68473">MVIACAGSSVAARALSSKHASTRRGAANVWHESDGKHSFETRRRVRGRARGDSHVIHAFGGIELVTFASDAASYASAHFPSFSDAHAVIDAVHVKFPVFLGDQTARSFEMVSPRITDGNGVTPLSFVKRGVELGQEMMGLLNGAREETALPTGKLVEAVEDPGLFVESIVDATRREAGAGALLDENEWTKVLKSVDIDIGLLLASVVVIVPLFKKLALSPVLGFLGIGLLLHRFGLFVENQEVDQFCELGIQFLLFEMGLELSVKRLTSLAKYAFGLGFTQVLFVNLAFAAALLPAGSAIGTAVLEYIQPGNDEMLQVSSVLEAVVIGFALSLSSSAFGLQLLADRKMLTTKFGTASLGVLLFQDLAVVPFIILLPVLQSIGKGGDAVDVPLLAAGGATSLLDLGFLAFAGRFIAVSGYKAISKADCGNDVFVAMSLLVLFGFSFATSAIGFSDSLGAFLAGIVLADTVYSHTIIRELQAFKGLFLSLFFVTIGTTIDLPLALHLWPVVLVMTLTLMASKTAVVTALGPAVGLTWREALVAGAFLSQGGEFAFVIFGQATSGSTGSLFPMGLDELLVVVVILSMALTPLTVDLALKIAGPEFMSPCDDDDCDVAASFEQDMMPLDLRALGNGSLDVSLDFADEEEDRV</sequence>
<feature type="transmembrane region" description="Helical" evidence="5">
    <location>
        <begin position="273"/>
        <end position="301"/>
    </location>
</feature>
<reference evidence="7" key="1">
    <citation type="submission" date="2021-01" db="EMBL/GenBank/DDBJ databases">
        <authorList>
            <person name="Corre E."/>
            <person name="Pelletier E."/>
            <person name="Niang G."/>
            <person name="Scheremetjew M."/>
            <person name="Finn R."/>
            <person name="Kale V."/>
            <person name="Holt S."/>
            <person name="Cochrane G."/>
            <person name="Meng A."/>
            <person name="Brown T."/>
            <person name="Cohen L."/>
        </authorList>
    </citation>
    <scope>NUCLEOTIDE SEQUENCE</scope>
    <source>
        <strain evidence="7">Clade-D-RCC2572</strain>
    </source>
</reference>
<feature type="transmembrane region" description="Helical" evidence="5">
    <location>
        <begin position="321"/>
        <end position="344"/>
    </location>
</feature>
<evidence type="ECO:0000256" key="4">
    <source>
        <dbReference type="ARBA" id="ARBA00023136"/>
    </source>
</evidence>
<dbReference type="GO" id="GO:0015297">
    <property type="term" value="F:antiporter activity"/>
    <property type="evidence" value="ECO:0007669"/>
    <property type="project" value="InterPro"/>
</dbReference>
<feature type="transmembrane region" description="Helical" evidence="5">
    <location>
        <begin position="509"/>
        <end position="531"/>
    </location>
</feature>
<dbReference type="PANTHER" id="PTHR46157:SF4">
    <property type="entry name" value="K(+) EFFLUX ANTIPORTER 3, CHLOROPLASTIC"/>
    <property type="match status" value="1"/>
</dbReference>
<proteinExistence type="predicted"/>
<feature type="transmembrane region" description="Helical" evidence="5">
    <location>
        <begin position="356"/>
        <end position="378"/>
    </location>
</feature>
<dbReference type="GO" id="GO:1902600">
    <property type="term" value="P:proton transmembrane transport"/>
    <property type="evidence" value="ECO:0007669"/>
    <property type="project" value="InterPro"/>
</dbReference>
<dbReference type="InterPro" id="IPR038770">
    <property type="entry name" value="Na+/solute_symporter_sf"/>
</dbReference>
<dbReference type="InterPro" id="IPR006153">
    <property type="entry name" value="Cation/H_exchanger_TM"/>
</dbReference>
<dbReference type="GO" id="GO:0016020">
    <property type="term" value="C:membrane"/>
    <property type="evidence" value="ECO:0007669"/>
    <property type="project" value="UniProtKB-SubCell"/>
</dbReference>
<feature type="transmembrane region" description="Helical" evidence="5">
    <location>
        <begin position="484"/>
        <end position="503"/>
    </location>
</feature>
<evidence type="ECO:0000256" key="1">
    <source>
        <dbReference type="ARBA" id="ARBA00004141"/>
    </source>
</evidence>
<name>A0A6U0E4U3_9CHLO</name>